<name>A0A238D9J6_THIDL</name>
<dbReference type="GO" id="GO:0015159">
    <property type="term" value="F:polysaccharide transmembrane transporter activity"/>
    <property type="evidence" value="ECO:0007669"/>
    <property type="project" value="InterPro"/>
</dbReference>
<keyword evidence="3" id="KW-0813">Transport</keyword>
<dbReference type="Gene3D" id="3.30.1950.10">
    <property type="entry name" value="wza like domain"/>
    <property type="match status" value="1"/>
</dbReference>
<reference evidence="18 19" key="1">
    <citation type="submission" date="2016-06" db="EMBL/GenBank/DDBJ databases">
        <authorList>
            <person name="Kjaerup R.B."/>
            <person name="Dalgaard T.S."/>
            <person name="Juul-Madsen H.R."/>
        </authorList>
    </citation>
    <scope>NUCLEOTIDE SEQUENCE [LARGE SCALE GENOMIC DNA]</scope>
    <source>
        <strain evidence="18 19">DSM 16361</strain>
    </source>
</reference>
<feature type="domain" description="SLBB" evidence="17">
    <location>
        <begin position="180"/>
        <end position="254"/>
    </location>
</feature>
<dbReference type="InterPro" id="IPR054765">
    <property type="entry name" value="SLBB_dom"/>
</dbReference>
<evidence type="ECO:0000256" key="7">
    <source>
        <dbReference type="ARBA" id="ARBA00022729"/>
    </source>
</evidence>
<evidence type="ECO:0000256" key="5">
    <source>
        <dbReference type="ARBA" id="ARBA00022597"/>
    </source>
</evidence>
<evidence type="ECO:0000256" key="12">
    <source>
        <dbReference type="ARBA" id="ARBA00023139"/>
    </source>
</evidence>
<gene>
    <name evidence="18" type="primary">ctrA</name>
    <name evidence="18" type="ORF">THIARS_90143</name>
</gene>
<evidence type="ECO:0000256" key="8">
    <source>
        <dbReference type="ARBA" id="ARBA00023047"/>
    </source>
</evidence>
<keyword evidence="14" id="KW-0449">Lipoprotein</keyword>
<dbReference type="Proteomes" id="UP000214566">
    <property type="component" value="Unassembled WGS sequence"/>
</dbReference>
<keyword evidence="7 15" id="KW-0732">Signal</keyword>
<dbReference type="GO" id="GO:0009279">
    <property type="term" value="C:cell outer membrane"/>
    <property type="evidence" value="ECO:0007669"/>
    <property type="project" value="UniProtKB-SubCell"/>
</dbReference>
<keyword evidence="8" id="KW-0625">Polysaccharide transport</keyword>
<organism evidence="18 19">
    <name type="scientific">Thiomonas delicata</name>
    <name type="common">Thiomonas cuprina</name>
    <dbReference type="NCBI Taxonomy" id="364030"/>
    <lineage>
        <taxon>Bacteria</taxon>
        <taxon>Pseudomonadati</taxon>
        <taxon>Pseudomonadota</taxon>
        <taxon>Betaproteobacteria</taxon>
        <taxon>Burkholderiales</taxon>
        <taxon>Thiomonas</taxon>
    </lineage>
</organism>
<keyword evidence="6" id="KW-0812">Transmembrane</keyword>
<evidence type="ECO:0000256" key="9">
    <source>
        <dbReference type="ARBA" id="ARBA00023065"/>
    </source>
</evidence>
<dbReference type="GO" id="GO:0006811">
    <property type="term" value="P:monoatomic ion transport"/>
    <property type="evidence" value="ECO:0007669"/>
    <property type="project" value="UniProtKB-KW"/>
</dbReference>
<dbReference type="PANTHER" id="PTHR33619">
    <property type="entry name" value="POLYSACCHARIDE EXPORT PROTEIN GFCE-RELATED"/>
    <property type="match status" value="1"/>
</dbReference>
<comment type="subcellular location">
    <subcellularLocation>
        <location evidence="1">Cell outer membrane</location>
        <topology evidence="1">Multi-pass membrane protein</topology>
    </subcellularLocation>
</comment>
<evidence type="ECO:0000256" key="13">
    <source>
        <dbReference type="ARBA" id="ARBA00023237"/>
    </source>
</evidence>
<dbReference type="GO" id="GO:0046930">
    <property type="term" value="C:pore complex"/>
    <property type="evidence" value="ECO:0007669"/>
    <property type="project" value="UniProtKB-KW"/>
</dbReference>
<dbReference type="InterPro" id="IPR049712">
    <property type="entry name" value="Poly_export"/>
</dbReference>
<dbReference type="Gene3D" id="3.10.560.10">
    <property type="entry name" value="Outer membrane lipoprotein wza domain like"/>
    <property type="match status" value="2"/>
</dbReference>
<dbReference type="PROSITE" id="PS51257">
    <property type="entry name" value="PROKAR_LIPOPROTEIN"/>
    <property type="match status" value="1"/>
</dbReference>
<protein>
    <submittedName>
        <fullName evidence="18">Capsule polysaccharide export outer membrane protein CtrA</fullName>
    </submittedName>
</protein>
<feature type="domain" description="SLBB" evidence="17">
    <location>
        <begin position="266"/>
        <end position="359"/>
    </location>
</feature>
<dbReference type="AlphaFoldDB" id="A0A238D9J6"/>
<dbReference type="Pfam" id="PF22461">
    <property type="entry name" value="SLBB_2"/>
    <property type="match status" value="2"/>
</dbReference>
<evidence type="ECO:0000259" key="17">
    <source>
        <dbReference type="Pfam" id="PF22461"/>
    </source>
</evidence>
<keyword evidence="19" id="KW-1185">Reference proteome</keyword>
<keyword evidence="13" id="KW-0998">Cell outer membrane</keyword>
<evidence type="ECO:0000256" key="4">
    <source>
        <dbReference type="ARBA" id="ARBA00022452"/>
    </source>
</evidence>
<evidence type="ECO:0000256" key="2">
    <source>
        <dbReference type="ARBA" id="ARBA00009450"/>
    </source>
</evidence>
<dbReference type="GO" id="GO:0015288">
    <property type="term" value="F:porin activity"/>
    <property type="evidence" value="ECO:0007669"/>
    <property type="project" value="UniProtKB-KW"/>
</dbReference>
<dbReference type="InterPro" id="IPR003715">
    <property type="entry name" value="Poly_export_N"/>
</dbReference>
<evidence type="ECO:0000259" key="16">
    <source>
        <dbReference type="Pfam" id="PF02563"/>
    </source>
</evidence>
<evidence type="ECO:0000313" key="18">
    <source>
        <dbReference type="EMBL" id="SBP89993.1"/>
    </source>
</evidence>
<evidence type="ECO:0000256" key="14">
    <source>
        <dbReference type="ARBA" id="ARBA00023288"/>
    </source>
</evidence>
<evidence type="ECO:0000256" key="11">
    <source>
        <dbReference type="ARBA" id="ARBA00023136"/>
    </source>
</evidence>
<comment type="similarity">
    <text evidence="2">Belongs to the BexD/CtrA/VexA family.</text>
</comment>
<dbReference type="PANTHER" id="PTHR33619:SF3">
    <property type="entry name" value="POLYSACCHARIDE EXPORT PROTEIN GFCE-RELATED"/>
    <property type="match status" value="1"/>
</dbReference>
<evidence type="ECO:0000256" key="6">
    <source>
        <dbReference type="ARBA" id="ARBA00022692"/>
    </source>
</evidence>
<evidence type="ECO:0000313" key="19">
    <source>
        <dbReference type="Proteomes" id="UP000214566"/>
    </source>
</evidence>
<feature type="signal peptide" evidence="15">
    <location>
        <begin position="1"/>
        <end position="26"/>
    </location>
</feature>
<keyword evidence="4" id="KW-1134">Transmembrane beta strand</keyword>
<keyword evidence="5" id="KW-0762">Sugar transport</keyword>
<keyword evidence="12" id="KW-0564">Palmitate</keyword>
<feature type="domain" description="Polysaccharide export protein N-terminal" evidence="16">
    <location>
        <begin position="81"/>
        <end position="174"/>
    </location>
</feature>
<proteinExistence type="inferred from homology"/>
<feature type="chain" id="PRO_5013053969" evidence="15">
    <location>
        <begin position="27"/>
        <end position="391"/>
    </location>
</feature>
<evidence type="ECO:0000256" key="3">
    <source>
        <dbReference type="ARBA" id="ARBA00022448"/>
    </source>
</evidence>
<evidence type="ECO:0000256" key="15">
    <source>
        <dbReference type="SAM" id="SignalP"/>
    </source>
</evidence>
<evidence type="ECO:0000256" key="1">
    <source>
        <dbReference type="ARBA" id="ARBA00004571"/>
    </source>
</evidence>
<keyword evidence="11" id="KW-0472">Membrane</keyword>
<accession>A0A238D9J6</accession>
<dbReference type="EMBL" id="FLMQ01000058">
    <property type="protein sequence ID" value="SBP89993.1"/>
    <property type="molecule type" value="Genomic_DNA"/>
</dbReference>
<keyword evidence="9" id="KW-0406">Ion transport</keyword>
<keyword evidence="10" id="KW-0626">Porin</keyword>
<dbReference type="Pfam" id="PF02563">
    <property type="entry name" value="Poly_export"/>
    <property type="match status" value="1"/>
</dbReference>
<sequence>MLPMIRQIGFALAASTLAILSGCAHFVPSAGPRTASVVDAPQAASLHGIELVDVNYGIATALKKQSEGRRFSSFFSQPRLTDYHVGPGDVLQVFIWEAPPAMLFTPQALSGSGLSSSGTGTVTLPEQIVGNSGTVVVPFAGKIGVDGKTLSEIEADITNRLRGKANHPQVIVRLVRNNTQNVTIVGNVQHSMEVPMTPGGVKLLRAIALAGGVTKPVEKSTIQISRDGRTMTLPLEAILRNPQDNIALQSGDVVTALYQPLSFTALGAIGRNGEVDFEANGINLAQALARIGGLDDNRSNPAGVFLFRMVPPDALPWPQKPTTLIDGKVPTIFQFNLRDPATFFVAQTFPVENKDLIYVSDAPATDLQKVLNVVGSIVYPFQTLQSFGVIR</sequence>
<evidence type="ECO:0000256" key="10">
    <source>
        <dbReference type="ARBA" id="ARBA00023114"/>
    </source>
</evidence>